<feature type="region of interest" description="Disordered" evidence="1">
    <location>
        <begin position="199"/>
        <end position="237"/>
    </location>
</feature>
<name>A0A5B9W4V3_9BACT</name>
<feature type="signal peptide" evidence="2">
    <location>
        <begin position="1"/>
        <end position="25"/>
    </location>
</feature>
<evidence type="ECO:0008006" key="5">
    <source>
        <dbReference type="Google" id="ProtNLM"/>
    </source>
</evidence>
<evidence type="ECO:0000313" key="4">
    <source>
        <dbReference type="Proteomes" id="UP000324233"/>
    </source>
</evidence>
<dbReference type="Proteomes" id="UP000324233">
    <property type="component" value="Chromosome"/>
</dbReference>
<feature type="compositionally biased region" description="Low complexity" evidence="1">
    <location>
        <begin position="28"/>
        <end position="49"/>
    </location>
</feature>
<evidence type="ECO:0000256" key="1">
    <source>
        <dbReference type="SAM" id="MobiDB-lite"/>
    </source>
</evidence>
<feature type="region of interest" description="Disordered" evidence="1">
    <location>
        <begin position="28"/>
        <end position="51"/>
    </location>
</feature>
<reference evidence="3 4" key="1">
    <citation type="submission" date="2019-08" db="EMBL/GenBank/DDBJ databases">
        <title>Deep-cultivation of Planctomycetes and their phenomic and genomic characterization uncovers novel biology.</title>
        <authorList>
            <person name="Wiegand S."/>
            <person name="Jogler M."/>
            <person name="Boedeker C."/>
            <person name="Pinto D."/>
            <person name="Vollmers J."/>
            <person name="Rivas-Marin E."/>
            <person name="Kohn T."/>
            <person name="Peeters S.H."/>
            <person name="Heuer A."/>
            <person name="Rast P."/>
            <person name="Oberbeckmann S."/>
            <person name="Bunk B."/>
            <person name="Jeske O."/>
            <person name="Meyerdierks A."/>
            <person name="Storesund J.E."/>
            <person name="Kallscheuer N."/>
            <person name="Luecker S."/>
            <person name="Lage O.M."/>
            <person name="Pohl T."/>
            <person name="Merkel B.J."/>
            <person name="Hornburger P."/>
            <person name="Mueller R.-W."/>
            <person name="Bruemmer F."/>
            <person name="Labrenz M."/>
            <person name="Spormann A.M."/>
            <person name="Op den Camp H."/>
            <person name="Overmann J."/>
            <person name="Amann R."/>
            <person name="Jetten M.S.M."/>
            <person name="Mascher T."/>
            <person name="Medema M.H."/>
            <person name="Devos D.P."/>
            <person name="Kaster A.-K."/>
            <person name="Ovreas L."/>
            <person name="Rohde M."/>
            <person name="Galperin M.Y."/>
            <person name="Jogler C."/>
        </authorList>
    </citation>
    <scope>NUCLEOTIDE SEQUENCE [LARGE SCALE GENOMIC DNA]</scope>
    <source>
        <strain evidence="3 4">OJF2</strain>
    </source>
</reference>
<keyword evidence="2" id="KW-0732">Signal</keyword>
<sequence precursor="true">MRRTMPPCGVWVVLAAATAAATAGAQVPATTPAGTAPQPAAPQQTAGPALGTHRIDRYEAIRQVREALTKDANNLNDWIILGELAQEVAADVPSEQAAGYYRLASDAYDSALKLKPGDPNLKAAAQFAREQERAAEGFAQTRRQAAVNYLAARRRELAAPGGAPRLRVYSAPGANAAASYSYQPYTTAAGQPYTYQEYSRGYEAPDTPAGVSAQPSHPITDAERGALVKPGAAAAPP</sequence>
<protein>
    <recommendedName>
        <fullName evidence="5">Tetratricopeptide repeat protein</fullName>
    </recommendedName>
</protein>
<accession>A0A5B9W4V3</accession>
<organism evidence="3 4">
    <name type="scientific">Aquisphaera giovannonii</name>
    <dbReference type="NCBI Taxonomy" id="406548"/>
    <lineage>
        <taxon>Bacteria</taxon>
        <taxon>Pseudomonadati</taxon>
        <taxon>Planctomycetota</taxon>
        <taxon>Planctomycetia</taxon>
        <taxon>Isosphaerales</taxon>
        <taxon>Isosphaeraceae</taxon>
        <taxon>Aquisphaera</taxon>
    </lineage>
</organism>
<dbReference type="RefSeq" id="WP_148595392.1">
    <property type="nucleotide sequence ID" value="NZ_CP042997.1"/>
</dbReference>
<evidence type="ECO:0000313" key="3">
    <source>
        <dbReference type="EMBL" id="QEH35612.1"/>
    </source>
</evidence>
<dbReference type="KEGG" id="agv:OJF2_41650"/>
<feature type="chain" id="PRO_5022947368" description="Tetratricopeptide repeat protein" evidence="2">
    <location>
        <begin position="26"/>
        <end position="237"/>
    </location>
</feature>
<proteinExistence type="predicted"/>
<keyword evidence="4" id="KW-1185">Reference proteome</keyword>
<gene>
    <name evidence="3" type="ORF">OJF2_41650</name>
</gene>
<evidence type="ECO:0000256" key="2">
    <source>
        <dbReference type="SAM" id="SignalP"/>
    </source>
</evidence>
<dbReference type="EMBL" id="CP042997">
    <property type="protein sequence ID" value="QEH35612.1"/>
    <property type="molecule type" value="Genomic_DNA"/>
</dbReference>
<dbReference type="AlphaFoldDB" id="A0A5B9W4V3"/>